<feature type="domain" description="Glycoside hydrolase family 13 N-terminal" evidence="2">
    <location>
        <begin position="39"/>
        <end position="97"/>
    </location>
</feature>
<organism evidence="3 4">
    <name type="scientific">Flexibacter flexilis DSM 6793</name>
    <dbReference type="NCBI Taxonomy" id="927664"/>
    <lineage>
        <taxon>Bacteria</taxon>
        <taxon>Pseudomonadati</taxon>
        <taxon>Bacteroidota</taxon>
        <taxon>Cytophagia</taxon>
        <taxon>Cytophagales</taxon>
        <taxon>Flexibacteraceae</taxon>
        <taxon>Flexibacter</taxon>
    </lineage>
</organism>
<dbReference type="SUPFAM" id="SSF81296">
    <property type="entry name" value="E set domains"/>
    <property type="match status" value="1"/>
</dbReference>
<dbReference type="GO" id="GO:0016747">
    <property type="term" value="F:acyltransferase activity, transferring groups other than amino-acyl groups"/>
    <property type="evidence" value="ECO:0007669"/>
    <property type="project" value="TreeGrafter"/>
</dbReference>
<dbReference type="GO" id="GO:0005975">
    <property type="term" value="P:carbohydrate metabolic process"/>
    <property type="evidence" value="ECO:0007669"/>
    <property type="project" value="InterPro"/>
</dbReference>
<evidence type="ECO:0000259" key="2">
    <source>
        <dbReference type="Pfam" id="PF02922"/>
    </source>
</evidence>
<dbReference type="OrthoDB" id="9803578at2"/>
<dbReference type="CDD" id="cd11294">
    <property type="entry name" value="E_set_Esterase_like_N"/>
    <property type="match status" value="1"/>
</dbReference>
<dbReference type="RefSeq" id="WP_091506014.1">
    <property type="nucleotide sequence ID" value="NZ_FOLE01000001.1"/>
</dbReference>
<dbReference type="AlphaFoldDB" id="A0A1I1DK76"/>
<dbReference type="GO" id="GO:0004553">
    <property type="term" value="F:hydrolase activity, hydrolyzing O-glycosyl compounds"/>
    <property type="evidence" value="ECO:0007669"/>
    <property type="project" value="InterPro"/>
</dbReference>
<dbReference type="Pfam" id="PF00756">
    <property type="entry name" value="Esterase"/>
    <property type="match status" value="1"/>
</dbReference>
<dbReference type="PANTHER" id="PTHR48098">
    <property type="entry name" value="ENTEROCHELIN ESTERASE-RELATED"/>
    <property type="match status" value="1"/>
</dbReference>
<feature type="signal peptide" evidence="1">
    <location>
        <begin position="1"/>
        <end position="20"/>
    </location>
</feature>
<dbReference type="InterPro" id="IPR050583">
    <property type="entry name" value="Mycobacterial_A85_antigen"/>
</dbReference>
<dbReference type="STRING" id="927664.SAMN05421780_101252"/>
<dbReference type="InterPro" id="IPR004193">
    <property type="entry name" value="Glyco_hydro_13_N"/>
</dbReference>
<feature type="chain" id="PRO_5011669703" evidence="1">
    <location>
        <begin position="21"/>
        <end position="390"/>
    </location>
</feature>
<gene>
    <name evidence="3" type="ORF">SAMN05421780_101252</name>
</gene>
<evidence type="ECO:0000256" key="1">
    <source>
        <dbReference type="SAM" id="SignalP"/>
    </source>
</evidence>
<accession>A0A1I1DK76</accession>
<dbReference type="InterPro" id="IPR014756">
    <property type="entry name" value="Ig_E-set"/>
</dbReference>
<proteinExistence type="predicted"/>
<keyword evidence="1" id="KW-0732">Signal</keyword>
<dbReference type="InterPro" id="IPR029058">
    <property type="entry name" value="AB_hydrolase_fold"/>
</dbReference>
<dbReference type="Proteomes" id="UP000199514">
    <property type="component" value="Unassembled WGS sequence"/>
</dbReference>
<dbReference type="Gene3D" id="2.60.40.10">
    <property type="entry name" value="Immunoglobulins"/>
    <property type="match status" value="1"/>
</dbReference>
<dbReference type="PANTHER" id="PTHR48098:SF1">
    <property type="entry name" value="DIACYLGLYCEROL ACYLTRANSFERASE_MYCOLYLTRANSFERASE AG85A"/>
    <property type="match status" value="1"/>
</dbReference>
<dbReference type="EMBL" id="FOLE01000001">
    <property type="protein sequence ID" value="SFB74846.1"/>
    <property type="molecule type" value="Genomic_DNA"/>
</dbReference>
<dbReference type="InterPro" id="IPR000801">
    <property type="entry name" value="Esterase-like"/>
</dbReference>
<reference evidence="3 4" key="1">
    <citation type="submission" date="2016-10" db="EMBL/GenBank/DDBJ databases">
        <authorList>
            <person name="de Groot N.N."/>
        </authorList>
    </citation>
    <scope>NUCLEOTIDE SEQUENCE [LARGE SCALE GENOMIC DNA]</scope>
    <source>
        <strain evidence="3 4">DSM 6793</strain>
    </source>
</reference>
<dbReference type="SUPFAM" id="SSF53474">
    <property type="entry name" value="alpha/beta-Hydrolases"/>
    <property type="match status" value="1"/>
</dbReference>
<sequence length="390" mass="43903">MKILKTITAAFLLSFTVANAQESLDFSGKKELVSPEVNGSNVTFRLKAPDAKSVKLVANWLPQKGWEPGTVDLQKNENGVWEISQTNLPPDLYTYSFLVDGVKVDDPNNVYLVRDIANVMNLVYIDGAKSGNYKVQNVPHGTVAKRWYPSKGMKTDRRITVYTPAGYEKSKEKLPVLYLLHGVGGDEEAWMTLGRASQILDNLIAQGKAKPMIVVMTNGHMSNAAAPGESAKGFYKPVMMTPDVFNADMETYFKEIIDFTESNYRVRKEVNSRAIAGLSMGGFHSLYISANYPNTFGYVGLFSPAVMPPQNAQSDIYKNLDQKLKNQLNNHYKLYWIGIGKDDFLYKNVADFKQKLDGMNFKYQYVESAGGHTWSNWRVYLNDFLPLLFK</sequence>
<dbReference type="InterPro" id="IPR013783">
    <property type="entry name" value="Ig-like_fold"/>
</dbReference>
<name>A0A1I1DK76_9BACT</name>
<evidence type="ECO:0000313" key="3">
    <source>
        <dbReference type="EMBL" id="SFB74846.1"/>
    </source>
</evidence>
<dbReference type="Gene3D" id="3.40.50.1820">
    <property type="entry name" value="alpha/beta hydrolase"/>
    <property type="match status" value="1"/>
</dbReference>
<protein>
    <submittedName>
        <fullName evidence="3">Enterochelin esterase</fullName>
    </submittedName>
</protein>
<keyword evidence="4" id="KW-1185">Reference proteome</keyword>
<evidence type="ECO:0000313" key="4">
    <source>
        <dbReference type="Proteomes" id="UP000199514"/>
    </source>
</evidence>
<dbReference type="Pfam" id="PF02922">
    <property type="entry name" value="CBM_48"/>
    <property type="match status" value="1"/>
</dbReference>